<dbReference type="SUPFAM" id="SSF53474">
    <property type="entry name" value="alpha/beta-Hydrolases"/>
    <property type="match status" value="1"/>
</dbReference>
<dbReference type="EMBL" id="JAVDSC010000001">
    <property type="protein sequence ID" value="MDR6628085.1"/>
    <property type="molecule type" value="Genomic_DNA"/>
</dbReference>
<reference evidence="1" key="1">
    <citation type="submission" date="2023-07" db="EMBL/GenBank/DDBJ databases">
        <title>Sorghum-associated microbial communities from plants grown in Nebraska, USA.</title>
        <authorList>
            <person name="Schachtman D."/>
        </authorList>
    </citation>
    <scope>NUCLEOTIDE SEQUENCE</scope>
    <source>
        <strain evidence="1">BE44</strain>
    </source>
</reference>
<dbReference type="AlphaFoldDB" id="A0AAW8LE01"/>
<protein>
    <submittedName>
        <fullName evidence="1">Pimeloyl-ACP methyl ester carboxylesterase</fullName>
    </submittedName>
</protein>
<accession>A0AAW8LE01</accession>
<proteinExistence type="predicted"/>
<organism evidence="1 2">
    <name type="scientific">Acinetobacter lwoffii</name>
    <dbReference type="NCBI Taxonomy" id="28090"/>
    <lineage>
        <taxon>Bacteria</taxon>
        <taxon>Pseudomonadati</taxon>
        <taxon>Pseudomonadota</taxon>
        <taxon>Gammaproteobacteria</taxon>
        <taxon>Moraxellales</taxon>
        <taxon>Moraxellaceae</taxon>
        <taxon>Acinetobacter</taxon>
    </lineage>
</organism>
<dbReference type="InterPro" id="IPR029058">
    <property type="entry name" value="AB_hydrolase_fold"/>
</dbReference>
<sequence length="113" mass="12871">MAHSLGSVIAYNYLIQHPELNIRRFITLGSPLAFRVIQAHLPQPIVRPAALSGDWINFYCSDDFLTTFPLSEPPLQFQPAIINQEIHTSIYHLHDIDGYIQHPDVIKALLELL</sequence>
<name>A0AAW8LE01_ACILW</name>
<evidence type="ECO:0000313" key="1">
    <source>
        <dbReference type="EMBL" id="MDR6628085.1"/>
    </source>
</evidence>
<dbReference type="Gene3D" id="3.40.50.1820">
    <property type="entry name" value="alpha/beta hydrolase"/>
    <property type="match status" value="1"/>
</dbReference>
<evidence type="ECO:0000313" key="2">
    <source>
        <dbReference type="Proteomes" id="UP001262767"/>
    </source>
</evidence>
<dbReference type="Proteomes" id="UP001262767">
    <property type="component" value="Unassembled WGS sequence"/>
</dbReference>
<gene>
    <name evidence="1" type="ORF">J2X86_000073</name>
</gene>
<comment type="caution">
    <text evidence="1">The sequence shown here is derived from an EMBL/GenBank/DDBJ whole genome shotgun (WGS) entry which is preliminary data.</text>
</comment>